<dbReference type="Proteomes" id="UP000242287">
    <property type="component" value="Unassembled WGS sequence"/>
</dbReference>
<dbReference type="OrthoDB" id="2607755at2759"/>
<proteinExistence type="predicted"/>
<feature type="region of interest" description="Disordered" evidence="1">
    <location>
        <begin position="85"/>
        <end position="104"/>
    </location>
</feature>
<feature type="compositionally biased region" description="Low complexity" evidence="1">
    <location>
        <begin position="89"/>
        <end position="101"/>
    </location>
</feature>
<sequence>MQTVVPRTANFFTRFLNLRGSWSGVPSKYVDGAQTPLFLRIPPWWARWTWALVACDLFMTGSAIELTWNHWSQLVSDLEKIGTKNKEASGGVSTPTPTTGTNSEGASYIMRPAWQRLGLCAAHLTLGVGVAAALLVTQARFVRTIAILPPATTTTPASQSGRRVFVQCAHNWRNHGMTFSLSRCSLEEGRNETEMVFRVLGERGHWYVGLQDAIVHGHQVGVLQARNAILEEWRQQGEGKLKRVGKWSAKAKVETNGKWKSGPVIRNVQ</sequence>
<keyword evidence="2" id="KW-1133">Transmembrane helix</keyword>
<evidence type="ECO:0000256" key="2">
    <source>
        <dbReference type="SAM" id="Phobius"/>
    </source>
</evidence>
<protein>
    <submittedName>
        <fullName evidence="3">Uncharacterized protein</fullName>
    </submittedName>
</protein>
<evidence type="ECO:0000313" key="4">
    <source>
        <dbReference type="Proteomes" id="UP000242287"/>
    </source>
</evidence>
<name>A0A2A9NFU9_9AGAR</name>
<organism evidence="3 4">
    <name type="scientific">Amanita thiersii Skay4041</name>
    <dbReference type="NCBI Taxonomy" id="703135"/>
    <lineage>
        <taxon>Eukaryota</taxon>
        <taxon>Fungi</taxon>
        <taxon>Dikarya</taxon>
        <taxon>Basidiomycota</taxon>
        <taxon>Agaricomycotina</taxon>
        <taxon>Agaricomycetes</taxon>
        <taxon>Agaricomycetidae</taxon>
        <taxon>Agaricales</taxon>
        <taxon>Pluteineae</taxon>
        <taxon>Amanitaceae</taxon>
        <taxon>Amanita</taxon>
    </lineage>
</organism>
<dbReference type="EMBL" id="KZ302178">
    <property type="protein sequence ID" value="PFH46580.1"/>
    <property type="molecule type" value="Genomic_DNA"/>
</dbReference>
<keyword evidence="4" id="KW-1185">Reference proteome</keyword>
<evidence type="ECO:0000313" key="3">
    <source>
        <dbReference type="EMBL" id="PFH46580.1"/>
    </source>
</evidence>
<keyword evidence="2" id="KW-0472">Membrane</keyword>
<keyword evidence="2" id="KW-0812">Transmembrane</keyword>
<reference evidence="3 4" key="1">
    <citation type="submission" date="2014-02" db="EMBL/GenBank/DDBJ databases">
        <title>Transposable element dynamics among asymbiotic and ectomycorrhizal Amanita fungi.</title>
        <authorList>
            <consortium name="DOE Joint Genome Institute"/>
            <person name="Hess J."/>
            <person name="Skrede I."/>
            <person name="Wolfe B."/>
            <person name="LaButti K."/>
            <person name="Ohm R.A."/>
            <person name="Grigoriev I.V."/>
            <person name="Pringle A."/>
        </authorList>
    </citation>
    <scope>NUCLEOTIDE SEQUENCE [LARGE SCALE GENOMIC DNA]</scope>
    <source>
        <strain evidence="3 4">SKay4041</strain>
    </source>
</reference>
<feature type="transmembrane region" description="Helical" evidence="2">
    <location>
        <begin position="117"/>
        <end position="136"/>
    </location>
</feature>
<dbReference type="AlphaFoldDB" id="A0A2A9NFU9"/>
<accession>A0A2A9NFU9</accession>
<evidence type="ECO:0000256" key="1">
    <source>
        <dbReference type="SAM" id="MobiDB-lite"/>
    </source>
</evidence>
<gene>
    <name evidence="3" type="ORF">AMATHDRAFT_154495</name>
</gene>